<protein>
    <recommendedName>
        <fullName evidence="1">YqbQ/XkdQ domain-containing protein</fullName>
    </recommendedName>
</protein>
<evidence type="ECO:0000259" key="1">
    <source>
        <dbReference type="Pfam" id="PF24032"/>
    </source>
</evidence>
<dbReference type="InterPro" id="IPR056937">
    <property type="entry name" value="YqbQ/XkdQ"/>
</dbReference>
<dbReference type="EMBL" id="FUYH01000035">
    <property type="protein sequence ID" value="SKA99325.1"/>
    <property type="molecule type" value="Genomic_DNA"/>
</dbReference>
<gene>
    <name evidence="2" type="ORF">SAMN05443428_13510</name>
</gene>
<dbReference type="STRING" id="1147123.SAMN05443428_13510"/>
<dbReference type="AlphaFoldDB" id="A0A1T4YDI3"/>
<accession>A0A1T4YDI3</accession>
<dbReference type="Proteomes" id="UP000190105">
    <property type="component" value="Unassembled WGS sequence"/>
</dbReference>
<dbReference type="OrthoDB" id="1698671at2"/>
<keyword evidence="3" id="KW-1185">Reference proteome</keyword>
<proteinExistence type="predicted"/>
<feature type="domain" description="YqbQ/XkdQ" evidence="1">
    <location>
        <begin position="22"/>
        <end position="308"/>
    </location>
</feature>
<evidence type="ECO:0000313" key="2">
    <source>
        <dbReference type="EMBL" id="SKA99325.1"/>
    </source>
</evidence>
<reference evidence="3" key="1">
    <citation type="submission" date="2017-02" db="EMBL/GenBank/DDBJ databases">
        <authorList>
            <person name="Varghese N."/>
            <person name="Submissions S."/>
        </authorList>
    </citation>
    <scope>NUCLEOTIDE SEQUENCE [LARGE SCALE GENOMIC DNA]</scope>
    <source>
        <strain evidence="3">USBA 833</strain>
    </source>
</reference>
<name>A0A1T4YDI3_9CLOT</name>
<sequence>MKLVLYQNNKMIDITQLCSNANWSGDIQQVARKLEFDMVYPLNDNNIEKINIQLGNMIIFYDDNKELFRGIVFTKEKSSSSQAIRVTCYDHLIYLIKSKGTYNFKKMTAEQITQKVAGDFGISLGSLAKTGISQNLIVQGEDIYSIIMKAYTNASKQNGKKYIPMMKQGKLYVIEKGSTVVSYVLESNTNITDSSYTETIENMINRVKIYDDKGNYINKVENSDWIKLYGVLQDTYTKEEGKNALTVAKNMLKGIERSGDITALGNVDCITGYAIKIKEPYTNLVGLFYIDSDTHTWNNGQHTMQLELHFENIMDEKSDG</sequence>
<organism evidence="2 3">
    <name type="scientific">Caloramator quimbayensis</name>
    <dbReference type="NCBI Taxonomy" id="1147123"/>
    <lineage>
        <taxon>Bacteria</taxon>
        <taxon>Bacillati</taxon>
        <taxon>Bacillota</taxon>
        <taxon>Clostridia</taxon>
        <taxon>Eubacteriales</taxon>
        <taxon>Clostridiaceae</taxon>
        <taxon>Caloramator</taxon>
    </lineage>
</organism>
<dbReference type="Pfam" id="PF24032">
    <property type="entry name" value="YQBQ"/>
    <property type="match status" value="1"/>
</dbReference>
<dbReference type="RefSeq" id="WP_078697691.1">
    <property type="nucleotide sequence ID" value="NZ_FUYH01000035.1"/>
</dbReference>
<evidence type="ECO:0000313" key="3">
    <source>
        <dbReference type="Proteomes" id="UP000190105"/>
    </source>
</evidence>
<dbReference type="SUPFAM" id="SSF69279">
    <property type="entry name" value="Phage tail proteins"/>
    <property type="match status" value="1"/>
</dbReference>